<keyword evidence="1" id="KW-1133">Transmembrane helix</keyword>
<feature type="transmembrane region" description="Helical" evidence="1">
    <location>
        <begin position="205"/>
        <end position="226"/>
    </location>
</feature>
<feature type="transmembrane region" description="Helical" evidence="1">
    <location>
        <begin position="6"/>
        <end position="25"/>
    </location>
</feature>
<evidence type="ECO:0000313" key="3">
    <source>
        <dbReference type="EMBL" id="MEC1179701.1"/>
    </source>
</evidence>
<keyword evidence="1" id="KW-0812">Transmembrane</keyword>
<feature type="transmembrane region" description="Helical" evidence="1">
    <location>
        <begin position="144"/>
        <end position="165"/>
    </location>
</feature>
<dbReference type="AlphaFoldDB" id="A0AAW9NWJ1"/>
<sequence>MTNLAVYLLLFIIPIFILIFIIVKLLLNNFKMVETRLLSIALINFCFVLLGGFLRHTLPLKYVPFFSSVVMGICILISLSTLLHLIYILLVKYCHLQGRLVIVLLCYIPVLFQCLALFLGFGLSVEEFDMQGIWVYPKTAFHNIWIFSMISTNIVIAIMLSAFGVARAKSAHGKSLFHFFLITHSLFLIIFALMFSFLLNPYFPSISIILFMAIASIIFIVGITKFELIPSLESRYQTMFEVTPAAIVLLSSELEVLEYNIHARKTFHASTNRSLAKLLHTIHNQEQAILLIQALQSARQLSNFILDFEQPLTSQKITLAFEAAIIPFGSDEYYYIMWRDITDETEKESLAQHLAYHDALTGLHNRAYFVQHVERYINQSLPTDIHAVVLVDLNYFKQINDNHGHAVGDLVLQHMASILQSIVKSPHITARLGGDEFVLFLQNLKNKEEIEAIVATIRQRCQTDIFRFQSVQLTISPSIGYSVYMVDGNTLEQLLHVSDVNMYRNKAAIKQQQAPTIEKN</sequence>
<proteinExistence type="predicted"/>
<dbReference type="CDD" id="cd01949">
    <property type="entry name" value="GGDEF"/>
    <property type="match status" value="1"/>
</dbReference>
<name>A0AAW9NWJ1_9BACL</name>
<dbReference type="EMBL" id="JARSFG010000019">
    <property type="protein sequence ID" value="MEC1179701.1"/>
    <property type="molecule type" value="Genomic_DNA"/>
</dbReference>
<feature type="transmembrane region" description="Helical" evidence="1">
    <location>
        <begin position="177"/>
        <end position="199"/>
    </location>
</feature>
<dbReference type="GO" id="GO:0052621">
    <property type="term" value="F:diguanylate cyclase activity"/>
    <property type="evidence" value="ECO:0007669"/>
    <property type="project" value="UniProtKB-EC"/>
</dbReference>
<dbReference type="EC" id="2.7.7.65" evidence="3"/>
<dbReference type="InterPro" id="IPR043128">
    <property type="entry name" value="Rev_trsase/Diguanyl_cyclase"/>
</dbReference>
<dbReference type="PANTHER" id="PTHR46663:SF2">
    <property type="entry name" value="GGDEF DOMAIN-CONTAINING PROTEIN"/>
    <property type="match status" value="1"/>
</dbReference>
<protein>
    <submittedName>
        <fullName evidence="3">GGDEF domain-containing protein</fullName>
        <ecNumber evidence="3">2.7.7.65</ecNumber>
    </submittedName>
</protein>
<evidence type="ECO:0000259" key="2">
    <source>
        <dbReference type="PROSITE" id="PS50887"/>
    </source>
</evidence>
<dbReference type="NCBIfam" id="TIGR00254">
    <property type="entry name" value="GGDEF"/>
    <property type="match status" value="1"/>
</dbReference>
<organism evidence="3 4">
    <name type="scientific">Metasolibacillus meyeri</name>
    <dbReference type="NCBI Taxonomy" id="1071052"/>
    <lineage>
        <taxon>Bacteria</taxon>
        <taxon>Bacillati</taxon>
        <taxon>Bacillota</taxon>
        <taxon>Bacilli</taxon>
        <taxon>Bacillales</taxon>
        <taxon>Caryophanaceae</taxon>
        <taxon>Metasolibacillus</taxon>
    </lineage>
</organism>
<feature type="transmembrane region" description="Helical" evidence="1">
    <location>
        <begin position="37"/>
        <end position="54"/>
    </location>
</feature>
<evidence type="ECO:0000313" key="4">
    <source>
        <dbReference type="Proteomes" id="UP001344888"/>
    </source>
</evidence>
<dbReference type="Pfam" id="PF00990">
    <property type="entry name" value="GGDEF"/>
    <property type="match status" value="1"/>
</dbReference>
<feature type="transmembrane region" description="Helical" evidence="1">
    <location>
        <begin position="66"/>
        <end position="90"/>
    </location>
</feature>
<dbReference type="SMART" id="SM00267">
    <property type="entry name" value="GGDEF"/>
    <property type="match status" value="1"/>
</dbReference>
<dbReference type="RefSeq" id="WP_326124186.1">
    <property type="nucleotide sequence ID" value="NZ_JARSFG010000019.1"/>
</dbReference>
<feature type="domain" description="GGDEF" evidence="2">
    <location>
        <begin position="384"/>
        <end position="519"/>
    </location>
</feature>
<dbReference type="PROSITE" id="PS50887">
    <property type="entry name" value="GGDEF"/>
    <property type="match status" value="1"/>
</dbReference>
<reference evidence="3 4" key="1">
    <citation type="submission" date="2023-03" db="EMBL/GenBank/DDBJ databases">
        <title>Bacillus Genome Sequencing.</title>
        <authorList>
            <person name="Dunlap C."/>
        </authorList>
    </citation>
    <scope>NUCLEOTIDE SEQUENCE [LARGE SCALE GENOMIC DNA]</scope>
    <source>
        <strain evidence="3 4">B-59205</strain>
    </source>
</reference>
<dbReference type="Gene3D" id="3.30.450.20">
    <property type="entry name" value="PAS domain"/>
    <property type="match status" value="1"/>
</dbReference>
<dbReference type="Proteomes" id="UP001344888">
    <property type="component" value="Unassembled WGS sequence"/>
</dbReference>
<dbReference type="InterPro" id="IPR000160">
    <property type="entry name" value="GGDEF_dom"/>
</dbReference>
<dbReference type="InterPro" id="IPR052163">
    <property type="entry name" value="DGC-Regulatory_Protein"/>
</dbReference>
<keyword evidence="3" id="KW-0548">Nucleotidyltransferase</keyword>
<gene>
    <name evidence="3" type="ORF">P9B03_14470</name>
</gene>
<dbReference type="SUPFAM" id="SSF55073">
    <property type="entry name" value="Nucleotide cyclase"/>
    <property type="match status" value="1"/>
</dbReference>
<evidence type="ECO:0000256" key="1">
    <source>
        <dbReference type="SAM" id="Phobius"/>
    </source>
</evidence>
<dbReference type="Gene3D" id="3.30.70.270">
    <property type="match status" value="1"/>
</dbReference>
<accession>A0AAW9NWJ1</accession>
<comment type="caution">
    <text evidence="3">The sequence shown here is derived from an EMBL/GenBank/DDBJ whole genome shotgun (WGS) entry which is preliminary data.</text>
</comment>
<feature type="transmembrane region" description="Helical" evidence="1">
    <location>
        <begin position="102"/>
        <end position="124"/>
    </location>
</feature>
<dbReference type="InterPro" id="IPR029787">
    <property type="entry name" value="Nucleotide_cyclase"/>
</dbReference>
<keyword evidence="4" id="KW-1185">Reference proteome</keyword>
<keyword evidence="3" id="KW-0808">Transferase</keyword>
<keyword evidence="1" id="KW-0472">Membrane</keyword>
<dbReference type="PANTHER" id="PTHR46663">
    <property type="entry name" value="DIGUANYLATE CYCLASE DGCT-RELATED"/>
    <property type="match status" value="1"/>
</dbReference>